<feature type="transmembrane region" description="Helical" evidence="6">
    <location>
        <begin position="30"/>
        <end position="49"/>
    </location>
</feature>
<keyword evidence="2 6" id="KW-0812">Transmembrane</keyword>
<feature type="transmembrane region" description="Helical" evidence="6">
    <location>
        <begin position="69"/>
        <end position="91"/>
    </location>
</feature>
<name>A0A023WVF3_STUST</name>
<dbReference type="OrthoDB" id="9808452at2"/>
<evidence type="ECO:0000313" key="9">
    <source>
        <dbReference type="Proteomes" id="UP000025238"/>
    </source>
</evidence>
<evidence type="ECO:0000256" key="4">
    <source>
        <dbReference type="ARBA" id="ARBA00023136"/>
    </source>
</evidence>
<sequence length="233" mass="26912">MIPHFVTLLTRPDQAWADIRRDEEKNSSNYLVHLLLWALLPAICMFIGTRYVGWSLVEDERIWLDTRSAFQLSALIYITIIAGTFIMGFFLRWMSRTFDARPTFNQCVGFIAYVITPFFLAGLGALYPTRWIAILVLVAAGAYSTYLLFVGLPTFMRLDNRNTFLYGACTWGVGLLVLVNLKVPMILFWMLALDPTYERDIPQNQSYGFEENRPQEEPGGVDNERRFNERPNE</sequence>
<dbReference type="InterPro" id="IPR006977">
    <property type="entry name" value="Yip1_dom"/>
</dbReference>
<reference evidence="8 9" key="1">
    <citation type="submission" date="2014-03" db="EMBL/GenBank/DDBJ databases">
        <title>Complete genome sequence of Pseudomonas stutzeri 19SMN4.</title>
        <authorList>
            <person name="Brunet-Galmes I."/>
            <person name="Nogales B."/>
            <person name="Busquets A."/>
            <person name="Pena A."/>
            <person name="Gomila M."/>
            <person name="Garcia-Valdes E."/>
            <person name="Lalucat J."/>
            <person name="Bennasar A."/>
            <person name="Bosch R."/>
        </authorList>
    </citation>
    <scope>NUCLEOTIDE SEQUENCE [LARGE SCALE GENOMIC DNA]</scope>
    <source>
        <strain evidence="8 9">19SMN4</strain>
    </source>
</reference>
<dbReference type="Pfam" id="PF04893">
    <property type="entry name" value="Yip1"/>
    <property type="match status" value="1"/>
</dbReference>
<gene>
    <name evidence="8" type="ORF">UIB01_15445</name>
</gene>
<dbReference type="Proteomes" id="UP000025238">
    <property type="component" value="Chromosome"/>
</dbReference>
<dbReference type="PATRIC" id="fig|316.97.peg.3089"/>
<evidence type="ECO:0000256" key="1">
    <source>
        <dbReference type="ARBA" id="ARBA00004141"/>
    </source>
</evidence>
<comment type="subcellular location">
    <subcellularLocation>
        <location evidence="1">Membrane</location>
        <topology evidence="1">Multi-pass membrane protein</topology>
    </subcellularLocation>
</comment>
<accession>A0A023WVF3</accession>
<feature type="transmembrane region" description="Helical" evidence="6">
    <location>
        <begin position="131"/>
        <end position="152"/>
    </location>
</feature>
<keyword evidence="3 6" id="KW-1133">Transmembrane helix</keyword>
<keyword evidence="4 6" id="KW-0472">Membrane</keyword>
<protein>
    <submittedName>
        <fullName evidence="8">Membrane protein</fullName>
    </submittedName>
</protein>
<proteinExistence type="predicted"/>
<feature type="transmembrane region" description="Helical" evidence="6">
    <location>
        <begin position="164"/>
        <end position="192"/>
    </location>
</feature>
<organism evidence="8 9">
    <name type="scientific">Stutzerimonas stutzeri</name>
    <name type="common">Pseudomonas stutzeri</name>
    <dbReference type="NCBI Taxonomy" id="316"/>
    <lineage>
        <taxon>Bacteria</taxon>
        <taxon>Pseudomonadati</taxon>
        <taxon>Pseudomonadota</taxon>
        <taxon>Gammaproteobacteria</taxon>
        <taxon>Pseudomonadales</taxon>
        <taxon>Pseudomonadaceae</taxon>
        <taxon>Stutzerimonas</taxon>
    </lineage>
</organism>
<evidence type="ECO:0000313" key="8">
    <source>
        <dbReference type="EMBL" id="AHY43799.1"/>
    </source>
</evidence>
<evidence type="ECO:0000256" key="3">
    <source>
        <dbReference type="ARBA" id="ARBA00022989"/>
    </source>
</evidence>
<feature type="compositionally biased region" description="Basic and acidic residues" evidence="5">
    <location>
        <begin position="210"/>
        <end position="233"/>
    </location>
</feature>
<evidence type="ECO:0000256" key="6">
    <source>
        <dbReference type="SAM" id="Phobius"/>
    </source>
</evidence>
<evidence type="ECO:0000259" key="7">
    <source>
        <dbReference type="Pfam" id="PF04893"/>
    </source>
</evidence>
<dbReference type="GO" id="GO:0016020">
    <property type="term" value="C:membrane"/>
    <property type="evidence" value="ECO:0007669"/>
    <property type="project" value="UniProtKB-SubCell"/>
</dbReference>
<evidence type="ECO:0000256" key="2">
    <source>
        <dbReference type="ARBA" id="ARBA00022692"/>
    </source>
</evidence>
<feature type="transmembrane region" description="Helical" evidence="6">
    <location>
        <begin position="103"/>
        <end position="125"/>
    </location>
</feature>
<feature type="domain" description="Yip1" evidence="7">
    <location>
        <begin position="7"/>
        <end position="179"/>
    </location>
</feature>
<dbReference type="EMBL" id="CP007509">
    <property type="protein sequence ID" value="AHY43799.1"/>
    <property type="molecule type" value="Genomic_DNA"/>
</dbReference>
<dbReference type="AlphaFoldDB" id="A0A023WVF3"/>
<evidence type="ECO:0000256" key="5">
    <source>
        <dbReference type="SAM" id="MobiDB-lite"/>
    </source>
</evidence>
<dbReference type="KEGG" id="pstu:UIB01_15445"/>
<feature type="region of interest" description="Disordered" evidence="5">
    <location>
        <begin position="206"/>
        <end position="233"/>
    </location>
</feature>